<reference evidence="1 2" key="1">
    <citation type="submission" date="2012-01" db="EMBL/GenBank/DDBJ databases">
        <title>Complete sequence of Desulfotomaculum gibsoniae DSM 7213.</title>
        <authorList>
            <consortium name="US DOE Joint Genome Institute"/>
            <person name="Lucas S."/>
            <person name="Han J."/>
            <person name="Lapidus A."/>
            <person name="Cheng J.-F."/>
            <person name="Goodwin L."/>
            <person name="Pitluck S."/>
            <person name="Peters L."/>
            <person name="Ovchinnikova G."/>
            <person name="Teshima H."/>
            <person name="Detter J.C."/>
            <person name="Han C."/>
            <person name="Tapia R."/>
            <person name="Land M."/>
            <person name="Hauser L."/>
            <person name="Kyrpides N."/>
            <person name="Ivanova N."/>
            <person name="Pagani I."/>
            <person name="Parshina S."/>
            <person name="Plugge C."/>
            <person name="Muyzer G."/>
            <person name="Kuever J."/>
            <person name="Ivanova A."/>
            <person name="Nazina T."/>
            <person name="Klenk H.-P."/>
            <person name="Brambilla E."/>
            <person name="Spring S."/>
            <person name="Stams A.F."/>
            <person name="Woyke T."/>
        </authorList>
    </citation>
    <scope>NUCLEOTIDE SEQUENCE [LARGE SCALE GENOMIC DNA]</scope>
    <source>
        <strain evidence="1 2">DSM 7213</strain>
    </source>
</reference>
<proteinExistence type="predicted"/>
<dbReference type="HOGENOM" id="CLU_2034277_0_0_9"/>
<keyword evidence="2" id="KW-1185">Reference proteome</keyword>
<dbReference type="KEGG" id="dgi:Desgi_1263"/>
<sequence>MEGYSGGVSGPSAIETSNVYYQNQYCNSHPTIDKSFQELMTVKNQEYYEQLFEPYPDVVTLDEFRAILGGIGETTARKILHGNHIKYFFIRSTYRIPKVWVIEYVLSEHYAEYRQTLKVQV</sequence>
<dbReference type="eggNOG" id="ENOG5032VWZ">
    <property type="taxonomic scope" value="Bacteria"/>
</dbReference>
<evidence type="ECO:0000313" key="1">
    <source>
        <dbReference type="EMBL" id="AGL00772.1"/>
    </source>
</evidence>
<gene>
    <name evidence="1" type="ORF">Desgi_1263</name>
</gene>
<dbReference type="EMBL" id="CP003273">
    <property type="protein sequence ID" value="AGL00772.1"/>
    <property type="molecule type" value="Genomic_DNA"/>
</dbReference>
<dbReference type="Proteomes" id="UP000013520">
    <property type="component" value="Chromosome"/>
</dbReference>
<accession>R4KGI5</accession>
<organism evidence="1 2">
    <name type="scientific">Desulfoscipio gibsoniae DSM 7213</name>
    <dbReference type="NCBI Taxonomy" id="767817"/>
    <lineage>
        <taxon>Bacteria</taxon>
        <taxon>Bacillati</taxon>
        <taxon>Bacillota</taxon>
        <taxon>Clostridia</taxon>
        <taxon>Eubacteriales</taxon>
        <taxon>Desulfallaceae</taxon>
        <taxon>Desulfoscipio</taxon>
    </lineage>
</organism>
<name>R4KGI5_9FIRM</name>
<protein>
    <submittedName>
        <fullName evidence="1">Uncharacterized protein</fullName>
    </submittedName>
</protein>
<evidence type="ECO:0000313" key="2">
    <source>
        <dbReference type="Proteomes" id="UP000013520"/>
    </source>
</evidence>
<dbReference type="AlphaFoldDB" id="R4KGI5"/>